<dbReference type="EMBL" id="KQ947421">
    <property type="protein sequence ID" value="KUJ13904.1"/>
    <property type="molecule type" value="Genomic_DNA"/>
</dbReference>
<evidence type="ECO:0000256" key="1">
    <source>
        <dbReference type="SAM" id="MobiDB-lite"/>
    </source>
</evidence>
<accession>A0A194X1P3</accession>
<gene>
    <name evidence="2" type="ORF">LY89DRAFT_721085</name>
</gene>
<organism evidence="2 3">
    <name type="scientific">Mollisia scopiformis</name>
    <name type="common">Conifer needle endophyte fungus</name>
    <name type="synonym">Phialocephala scopiformis</name>
    <dbReference type="NCBI Taxonomy" id="149040"/>
    <lineage>
        <taxon>Eukaryota</taxon>
        <taxon>Fungi</taxon>
        <taxon>Dikarya</taxon>
        <taxon>Ascomycota</taxon>
        <taxon>Pezizomycotina</taxon>
        <taxon>Leotiomycetes</taxon>
        <taxon>Helotiales</taxon>
        <taxon>Mollisiaceae</taxon>
        <taxon>Mollisia</taxon>
    </lineage>
</organism>
<feature type="region of interest" description="Disordered" evidence="1">
    <location>
        <begin position="1"/>
        <end position="20"/>
    </location>
</feature>
<dbReference type="GeneID" id="28828339"/>
<sequence length="241" mass="25323">MCDYERGAKMTGKASPMKGIKPLPMVDSGGEECDDDGDSCSGSGGGCIFSFKKDDNDLKTKEIAANCPNKLIFNSTNVATLALCTTLNYLCPSPNPNRTQFETYNNTTGPAPSTCRPYAWDLALDANATGTLTIAGVATASNVWFAGLGPGLSPYNASVVIPAVPLKVTALELPDLVNVKGSLSLSEADRMEKFSVPLLEEIGIEGVDIDLSGTDPPAIDLSFPSFRGSKGFISLVGNIDR</sequence>
<dbReference type="KEGG" id="psco:LY89DRAFT_721085"/>
<evidence type="ECO:0000313" key="2">
    <source>
        <dbReference type="EMBL" id="KUJ13904.1"/>
    </source>
</evidence>
<proteinExistence type="predicted"/>
<dbReference type="Proteomes" id="UP000070700">
    <property type="component" value="Unassembled WGS sequence"/>
</dbReference>
<name>A0A194X1P3_MOLSC</name>
<dbReference type="RefSeq" id="XP_018068259.1">
    <property type="nucleotide sequence ID" value="XM_018218613.1"/>
</dbReference>
<dbReference type="OrthoDB" id="3556769at2759"/>
<reference evidence="2 3" key="1">
    <citation type="submission" date="2015-10" db="EMBL/GenBank/DDBJ databases">
        <title>Full genome of DAOMC 229536 Phialocephala scopiformis, a fungal endophyte of spruce producing the potent anti-insectan compound rugulosin.</title>
        <authorList>
            <consortium name="DOE Joint Genome Institute"/>
            <person name="Walker A.K."/>
            <person name="Frasz S.L."/>
            <person name="Seifert K.A."/>
            <person name="Miller J.D."/>
            <person name="Mondo S.J."/>
            <person name="Labutti K."/>
            <person name="Lipzen A."/>
            <person name="Dockter R."/>
            <person name="Kennedy M."/>
            <person name="Grigoriev I.V."/>
            <person name="Spatafora J.W."/>
        </authorList>
    </citation>
    <scope>NUCLEOTIDE SEQUENCE [LARGE SCALE GENOMIC DNA]</scope>
    <source>
        <strain evidence="2 3">CBS 120377</strain>
    </source>
</reference>
<dbReference type="AlphaFoldDB" id="A0A194X1P3"/>
<keyword evidence="3" id="KW-1185">Reference proteome</keyword>
<dbReference type="InParanoid" id="A0A194X1P3"/>
<evidence type="ECO:0000313" key="3">
    <source>
        <dbReference type="Proteomes" id="UP000070700"/>
    </source>
</evidence>
<protein>
    <submittedName>
        <fullName evidence="2">Uncharacterized protein</fullName>
    </submittedName>
</protein>